<evidence type="ECO:0000256" key="1">
    <source>
        <dbReference type="SAM" id="SignalP"/>
    </source>
</evidence>
<reference evidence="2" key="1">
    <citation type="submission" date="2015-04" db="UniProtKB">
        <authorList>
            <consortium name="EnsemblPlants"/>
        </authorList>
    </citation>
    <scope>IDENTIFICATION</scope>
</reference>
<dbReference type="AlphaFoldDB" id="A0A0E0M603"/>
<accession>A0A0E0M603</accession>
<sequence>MAPKSAALLAIVITMSLLSVEVANGCGNTSCSNTSPPWSVAHCFKGSLTLMQRFAYALALSLRSTSHEDSLAF</sequence>
<name>A0A0E0M603_ORYPU</name>
<dbReference type="Gramene" id="OPUNC10G03540.1">
    <property type="protein sequence ID" value="OPUNC10G03540.1"/>
    <property type="gene ID" value="OPUNC10G03540"/>
</dbReference>
<proteinExistence type="predicted"/>
<dbReference type="STRING" id="4537.A0A0E0M603"/>
<dbReference type="HOGENOM" id="CLU_2709060_0_0_1"/>
<keyword evidence="1" id="KW-0732">Signal</keyword>
<organism evidence="2">
    <name type="scientific">Oryza punctata</name>
    <name type="common">Red rice</name>
    <dbReference type="NCBI Taxonomy" id="4537"/>
    <lineage>
        <taxon>Eukaryota</taxon>
        <taxon>Viridiplantae</taxon>
        <taxon>Streptophyta</taxon>
        <taxon>Embryophyta</taxon>
        <taxon>Tracheophyta</taxon>
        <taxon>Spermatophyta</taxon>
        <taxon>Magnoliopsida</taxon>
        <taxon>Liliopsida</taxon>
        <taxon>Poales</taxon>
        <taxon>Poaceae</taxon>
        <taxon>BOP clade</taxon>
        <taxon>Oryzoideae</taxon>
        <taxon>Oryzeae</taxon>
        <taxon>Oryzinae</taxon>
        <taxon>Oryza</taxon>
    </lineage>
</organism>
<dbReference type="EnsemblPlants" id="OPUNC10G03540.1">
    <property type="protein sequence ID" value="OPUNC10G03540.1"/>
    <property type="gene ID" value="OPUNC10G03540"/>
</dbReference>
<evidence type="ECO:0000313" key="3">
    <source>
        <dbReference type="Proteomes" id="UP000026962"/>
    </source>
</evidence>
<feature type="signal peptide" evidence="1">
    <location>
        <begin position="1"/>
        <end position="25"/>
    </location>
</feature>
<evidence type="ECO:0000313" key="2">
    <source>
        <dbReference type="EnsemblPlants" id="OPUNC10G03540.1"/>
    </source>
</evidence>
<protein>
    <submittedName>
        <fullName evidence="2">Uncharacterized protein</fullName>
    </submittedName>
</protein>
<reference evidence="2" key="2">
    <citation type="submission" date="2018-05" db="EMBL/GenBank/DDBJ databases">
        <title>OpunRS2 (Oryza punctata Reference Sequence Version 2).</title>
        <authorList>
            <person name="Zhang J."/>
            <person name="Kudrna D."/>
            <person name="Lee S."/>
            <person name="Talag J."/>
            <person name="Welchert J."/>
            <person name="Wing R.A."/>
        </authorList>
    </citation>
    <scope>NUCLEOTIDE SEQUENCE [LARGE SCALE GENOMIC DNA]</scope>
</reference>
<keyword evidence="3" id="KW-1185">Reference proteome</keyword>
<feature type="chain" id="PRO_5002367439" evidence="1">
    <location>
        <begin position="26"/>
        <end position="73"/>
    </location>
</feature>
<dbReference type="Proteomes" id="UP000026962">
    <property type="component" value="Chromosome 10"/>
</dbReference>